<sequence length="213" mass="23423">MARGKAPTFELQRAAMLRAAAGLFAEKGFHNASMSAIAQACGVSKPLLYHYYRDKEHLLFDIADSYIDELLAIVASVEARKLGPEAHFTELVTRFMEEYEHAQDHHMVLVQDVKFLKEEQAESVAAKQRGVVAAFADALARVEPGLKGRKLDKAVTMILFGMINWTFTWLRADGPLTFHDMAPIVTGIFLNGVRGLMRDEDGSAAASRVAAGA</sequence>
<evidence type="ECO:0000256" key="4">
    <source>
        <dbReference type="ARBA" id="ARBA00023163"/>
    </source>
</evidence>
<reference evidence="8" key="1">
    <citation type="submission" date="2017-01" db="EMBL/GenBank/DDBJ databases">
        <authorList>
            <person name="Varghese N."/>
            <person name="Submissions S."/>
        </authorList>
    </citation>
    <scope>NUCLEOTIDE SEQUENCE [LARGE SCALE GENOMIC DNA]</scope>
    <source>
        <strain evidence="8">ATCC 51758</strain>
    </source>
</reference>
<accession>A0A1N6ZTC3</accession>
<dbReference type="GO" id="GO:0003700">
    <property type="term" value="F:DNA-binding transcription factor activity"/>
    <property type="evidence" value="ECO:0007669"/>
    <property type="project" value="TreeGrafter"/>
</dbReference>
<dbReference type="Proteomes" id="UP000186819">
    <property type="component" value="Unassembled WGS sequence"/>
</dbReference>
<dbReference type="Gene3D" id="1.10.357.10">
    <property type="entry name" value="Tetracycline Repressor, domain 2"/>
    <property type="match status" value="1"/>
</dbReference>
<dbReference type="PANTHER" id="PTHR30055">
    <property type="entry name" value="HTH-TYPE TRANSCRIPTIONAL REGULATOR RUTR"/>
    <property type="match status" value="1"/>
</dbReference>
<evidence type="ECO:0000313" key="8">
    <source>
        <dbReference type="Proteomes" id="UP000186819"/>
    </source>
</evidence>
<keyword evidence="4" id="KW-0804">Transcription</keyword>
<feature type="DNA-binding region" description="H-T-H motif" evidence="5">
    <location>
        <begin position="33"/>
        <end position="52"/>
    </location>
</feature>
<keyword evidence="3 5" id="KW-0238">DNA-binding</keyword>
<keyword evidence="8" id="KW-1185">Reference proteome</keyword>
<name>A0A1N6ZTC3_9RHOO</name>
<dbReference type="PRINTS" id="PR00455">
    <property type="entry name" value="HTHTETR"/>
</dbReference>
<dbReference type="FunFam" id="1.10.10.60:FF:000141">
    <property type="entry name" value="TetR family transcriptional regulator"/>
    <property type="match status" value="1"/>
</dbReference>
<dbReference type="SUPFAM" id="SSF48498">
    <property type="entry name" value="Tetracyclin repressor-like, C-terminal domain"/>
    <property type="match status" value="1"/>
</dbReference>
<evidence type="ECO:0000256" key="3">
    <source>
        <dbReference type="ARBA" id="ARBA00023125"/>
    </source>
</evidence>
<dbReference type="InterPro" id="IPR041490">
    <property type="entry name" value="KstR2_TetR_C"/>
</dbReference>
<evidence type="ECO:0000256" key="2">
    <source>
        <dbReference type="ARBA" id="ARBA00023015"/>
    </source>
</evidence>
<dbReference type="InterPro" id="IPR009057">
    <property type="entry name" value="Homeodomain-like_sf"/>
</dbReference>
<evidence type="ECO:0000256" key="1">
    <source>
        <dbReference type="ARBA" id="ARBA00022491"/>
    </source>
</evidence>
<dbReference type="EMBL" id="FTMD01000012">
    <property type="protein sequence ID" value="SIR30110.1"/>
    <property type="molecule type" value="Genomic_DNA"/>
</dbReference>
<keyword evidence="1" id="KW-0678">Repressor</keyword>
<dbReference type="STRING" id="34027.SAMN05421829_112140"/>
<organism evidence="7 8">
    <name type="scientific">Aromatoleum tolulyticum</name>
    <dbReference type="NCBI Taxonomy" id="34027"/>
    <lineage>
        <taxon>Bacteria</taxon>
        <taxon>Pseudomonadati</taxon>
        <taxon>Pseudomonadota</taxon>
        <taxon>Betaproteobacteria</taxon>
        <taxon>Rhodocyclales</taxon>
        <taxon>Rhodocyclaceae</taxon>
        <taxon>Aromatoleum</taxon>
    </lineage>
</organism>
<dbReference type="PROSITE" id="PS50977">
    <property type="entry name" value="HTH_TETR_2"/>
    <property type="match status" value="1"/>
</dbReference>
<evidence type="ECO:0000256" key="5">
    <source>
        <dbReference type="PROSITE-ProRule" id="PRU00335"/>
    </source>
</evidence>
<dbReference type="AlphaFoldDB" id="A0A1N6ZTC3"/>
<dbReference type="Pfam" id="PF17932">
    <property type="entry name" value="TetR_C_24"/>
    <property type="match status" value="1"/>
</dbReference>
<feature type="domain" description="HTH tetR-type" evidence="6">
    <location>
        <begin position="10"/>
        <end position="70"/>
    </location>
</feature>
<evidence type="ECO:0000259" key="6">
    <source>
        <dbReference type="PROSITE" id="PS50977"/>
    </source>
</evidence>
<dbReference type="SUPFAM" id="SSF46689">
    <property type="entry name" value="Homeodomain-like"/>
    <property type="match status" value="1"/>
</dbReference>
<dbReference type="InterPro" id="IPR036271">
    <property type="entry name" value="Tet_transcr_reg_TetR-rel_C_sf"/>
</dbReference>
<dbReference type="Pfam" id="PF00440">
    <property type="entry name" value="TetR_N"/>
    <property type="match status" value="1"/>
</dbReference>
<protein>
    <submittedName>
        <fullName evidence="7">Transcriptional regulator, TetR family</fullName>
    </submittedName>
</protein>
<dbReference type="Gene3D" id="1.10.10.60">
    <property type="entry name" value="Homeodomain-like"/>
    <property type="match status" value="1"/>
</dbReference>
<dbReference type="OrthoDB" id="5293556at2"/>
<proteinExistence type="predicted"/>
<dbReference type="RefSeq" id="WP_076603418.1">
    <property type="nucleotide sequence ID" value="NZ_FTMD01000012.1"/>
</dbReference>
<dbReference type="GO" id="GO:0000976">
    <property type="term" value="F:transcription cis-regulatory region binding"/>
    <property type="evidence" value="ECO:0007669"/>
    <property type="project" value="TreeGrafter"/>
</dbReference>
<dbReference type="PANTHER" id="PTHR30055:SF175">
    <property type="entry name" value="HTH-TYPE TRANSCRIPTIONAL REPRESSOR KSTR2"/>
    <property type="match status" value="1"/>
</dbReference>
<evidence type="ECO:0000313" key="7">
    <source>
        <dbReference type="EMBL" id="SIR30110.1"/>
    </source>
</evidence>
<dbReference type="InterPro" id="IPR001647">
    <property type="entry name" value="HTH_TetR"/>
</dbReference>
<keyword evidence="2" id="KW-0805">Transcription regulation</keyword>
<gene>
    <name evidence="7" type="ORF">SAMN05421829_112140</name>
</gene>
<dbReference type="InterPro" id="IPR050109">
    <property type="entry name" value="HTH-type_TetR-like_transc_reg"/>
</dbReference>